<comment type="pathway">
    <text evidence="9">Metabolic intermediate biosynthesis; (R)-mevalonate biosynthesis; (R)-mevalonate from acetyl-CoA: step 3/3.</text>
</comment>
<dbReference type="InterPro" id="IPR002202">
    <property type="entry name" value="HMG_CoA_Rdtase"/>
</dbReference>
<accession>A0A9W9N2Y2</accession>
<evidence type="ECO:0000256" key="5">
    <source>
        <dbReference type="ARBA" id="ARBA00022857"/>
    </source>
</evidence>
<feature type="transmembrane region" description="Helical" evidence="9">
    <location>
        <begin position="300"/>
        <end position="320"/>
    </location>
</feature>
<dbReference type="PANTHER" id="PTHR10572">
    <property type="entry name" value="3-HYDROXY-3-METHYLGLUTARYL-COENZYME A REDUCTASE"/>
    <property type="match status" value="1"/>
</dbReference>
<dbReference type="SUPFAM" id="SSF56542">
    <property type="entry name" value="Substrate-binding domain of HMG-CoA reductase"/>
    <property type="match status" value="1"/>
</dbReference>
<keyword evidence="3 9" id="KW-0812">Transmembrane</keyword>
<proteinExistence type="inferred from homology"/>
<evidence type="ECO:0000256" key="6">
    <source>
        <dbReference type="ARBA" id="ARBA00022989"/>
    </source>
</evidence>
<feature type="region of interest" description="Disordered" evidence="10">
    <location>
        <begin position="337"/>
        <end position="356"/>
    </location>
</feature>
<evidence type="ECO:0000313" key="12">
    <source>
        <dbReference type="EMBL" id="KAJ5212234.1"/>
    </source>
</evidence>
<keyword evidence="4 9" id="KW-0256">Endoplasmic reticulum</keyword>
<dbReference type="Pfam" id="PF13323">
    <property type="entry name" value="HPIH"/>
    <property type="match status" value="1"/>
</dbReference>
<evidence type="ECO:0000259" key="11">
    <source>
        <dbReference type="PROSITE" id="PS50156"/>
    </source>
</evidence>
<keyword evidence="13" id="KW-1185">Reference proteome</keyword>
<dbReference type="PROSITE" id="PS00066">
    <property type="entry name" value="HMG_COA_REDUCTASE_1"/>
    <property type="match status" value="1"/>
</dbReference>
<dbReference type="NCBIfam" id="TIGR00533">
    <property type="entry name" value="HMG_CoA_R_NADP"/>
    <property type="match status" value="1"/>
</dbReference>
<dbReference type="GO" id="GO:0006696">
    <property type="term" value="P:ergosterol biosynthetic process"/>
    <property type="evidence" value="ECO:0007669"/>
    <property type="project" value="TreeGrafter"/>
</dbReference>
<dbReference type="Pfam" id="PF00368">
    <property type="entry name" value="HMG-CoA_red"/>
    <property type="match status" value="1"/>
</dbReference>
<dbReference type="PANTHER" id="PTHR10572:SF24">
    <property type="entry name" value="3-HYDROXY-3-METHYLGLUTARYL-COENZYME A REDUCTASE"/>
    <property type="match status" value="1"/>
</dbReference>
<evidence type="ECO:0000256" key="10">
    <source>
        <dbReference type="SAM" id="MobiDB-lite"/>
    </source>
</evidence>
<dbReference type="Gene3D" id="3.30.70.420">
    <property type="entry name" value="Hydroxymethylglutaryl-CoA reductase, class I/II, NAD/NADP-binding domain"/>
    <property type="match status" value="1"/>
</dbReference>
<gene>
    <name evidence="12" type="ORF">N7498_003880</name>
</gene>
<dbReference type="InterPro" id="IPR023074">
    <property type="entry name" value="HMG_CoA_Rdtase_cat_sf"/>
</dbReference>
<dbReference type="PROSITE" id="PS50156">
    <property type="entry name" value="SSD"/>
    <property type="match status" value="1"/>
</dbReference>
<reference evidence="12" key="2">
    <citation type="journal article" date="2023" name="IMA Fungus">
        <title>Comparative genomic study of the Penicillium genus elucidates a diverse pangenome and 15 lateral gene transfer events.</title>
        <authorList>
            <person name="Petersen C."/>
            <person name="Sorensen T."/>
            <person name="Nielsen M.R."/>
            <person name="Sondergaard T.E."/>
            <person name="Sorensen J.L."/>
            <person name="Fitzpatrick D.A."/>
            <person name="Frisvad J.C."/>
            <person name="Nielsen K.L."/>
        </authorList>
    </citation>
    <scope>NUCLEOTIDE SEQUENCE</scope>
    <source>
        <strain evidence="12">IBT 15544</strain>
    </source>
</reference>
<keyword evidence="8 9" id="KW-0472">Membrane</keyword>
<name>A0A9W9N2Y2_9EURO</name>
<dbReference type="GO" id="GO:0008299">
    <property type="term" value="P:isoprenoid biosynthetic process"/>
    <property type="evidence" value="ECO:0007669"/>
    <property type="project" value="InterPro"/>
</dbReference>
<comment type="caution">
    <text evidence="12">The sequence shown here is derived from an EMBL/GenBank/DDBJ whole genome shotgun (WGS) entry which is preliminary data.</text>
</comment>
<dbReference type="EMBL" id="JAPQKR010000008">
    <property type="protein sequence ID" value="KAJ5212234.1"/>
    <property type="molecule type" value="Genomic_DNA"/>
</dbReference>
<dbReference type="InterPro" id="IPR023282">
    <property type="entry name" value="HMG_CoA_Rdtase_N"/>
</dbReference>
<dbReference type="CDD" id="cd00643">
    <property type="entry name" value="HMG-CoA_reductase_classI"/>
    <property type="match status" value="1"/>
</dbReference>
<dbReference type="Proteomes" id="UP001150904">
    <property type="component" value="Unassembled WGS sequence"/>
</dbReference>
<protein>
    <recommendedName>
        <fullName evidence="9">3-hydroxy-3-methylglutaryl coenzyme A reductase</fullName>
        <shortName evidence="9">HMG-CoA reductase</shortName>
        <ecNumber evidence="9">1.1.1.34</ecNumber>
    </recommendedName>
</protein>
<comment type="subcellular location">
    <subcellularLocation>
        <location evidence="1 9">Endoplasmic reticulum membrane</location>
        <topology evidence="1 9">Multi-pass membrane protein</topology>
    </subcellularLocation>
</comment>
<dbReference type="PRINTS" id="PR00071">
    <property type="entry name" value="HMGCOARDTASE"/>
</dbReference>
<dbReference type="GO" id="GO:0005778">
    <property type="term" value="C:peroxisomal membrane"/>
    <property type="evidence" value="ECO:0007669"/>
    <property type="project" value="TreeGrafter"/>
</dbReference>
<sequence>MATSLISKRLRSSEAAPESEPSWIRRQVTSGLQFISRRACVHPIHTIVVIALLASTTYVGLLEGSLLDTARNPRNVAGQVDTETLLQGSRSLRLGESTSWKWQAEESWADSTQAEEPAARHLALATFIFPDSTSKSGSTAPSADDVPIPANVSAHPVPHTPNLFSPFSHDSSLAYTVPFEQVSDLLRAVQEIPDPSADEEEEEESKKWIMRAARGAASSHMALKLWLTDAWSSFVDLIKHAETIDIVIMALGYISMHLSFVSLFFSMRRLGSNFWLAATVLFSGSFAFLFGLLVTTKLGVPINLLLLSEGLPFLVVTIGFEKPIMFTRAVLSASVDNRRPRPGAAPRPLTSSTSGSIQDSISTAIKKQGFEIVQHYCIEIGLLAMGAASGVQGGLQQFCFLAAWILFFDCVLLFTFYTTILCIKLEITRIRRHVALRKALEEDGITHSVAENVASSNDWPNVGSDSSEGDTSIFGRKIKSSSVRRFKILMVGGLILINVVNLSAIPFRNTGNGALISRLSNVMAPTPIDPFKVGENGLDAIYVAAKSQKQETMVTIIPPIKYKLEYPSVHYAAGEASSSFDIEYTDQILDAVGGKVLESLLKSVEDPFISKWIIAALTLSIILNGYLFNAARWSIKEPEAAPAAPNEPVAPKVYPKFEPNEQESDRSIEECELMLKEKRAPHLTDEELIALSLKGKLPGYALEKTMEDENLMSRVDAFTRAVRIRRAVIARTPATSAITGSLESSKLPFKDYNYGLVHGACCENVIGYLPLPLGVAGPIKIDGQDYFIPMATTEGVLVASTSRGSKAINAGGGAVTVLTGDGMTRGPCVTFPTLARAAAAKVWIDSEEGRSIITAAFNSTSRFARLQSLKTALAGTYLYIRFKTTTGDAMGMNMISKGCEKALDVMSKECGFDDMAIISLSGNFCTDKKSAAINWTDGRGKSVVAEAIIPGDVVKSVLKSDVNALVELNVSKNLIGSAMAGSLGGFNAHASNIVSAIFLATGQDPAQNVESSSCITTMKNNNGNLQIAVSMPSIEVGTIGGGTILEAQGAMLDLLGVRGAHPTTPGENARQLSRIIAASVLAGELSLCAALAAGHLVKAHMAHNRSAAPTRSSTPVSAAVGAARGLSMTSK</sequence>
<dbReference type="InterPro" id="IPR025583">
    <property type="entry name" value="HMG-CoA_N_dom"/>
</dbReference>
<evidence type="ECO:0000256" key="7">
    <source>
        <dbReference type="ARBA" id="ARBA00023002"/>
    </source>
</evidence>
<dbReference type="InterPro" id="IPR009029">
    <property type="entry name" value="HMG_CoA_Rdtase_sub-bd_dom_sf"/>
</dbReference>
<feature type="transmembrane region" description="Helical" evidence="9">
    <location>
        <begin position="401"/>
        <end position="423"/>
    </location>
</feature>
<dbReference type="FunFam" id="3.30.70.420:FF:000001">
    <property type="entry name" value="3-hydroxy-3-methylglutaryl coenzyme A reductase"/>
    <property type="match status" value="1"/>
</dbReference>
<organism evidence="12 13">
    <name type="scientific">Penicillium cinerascens</name>
    <dbReference type="NCBI Taxonomy" id="70096"/>
    <lineage>
        <taxon>Eukaryota</taxon>
        <taxon>Fungi</taxon>
        <taxon>Dikarya</taxon>
        <taxon>Ascomycota</taxon>
        <taxon>Pezizomycotina</taxon>
        <taxon>Eurotiomycetes</taxon>
        <taxon>Eurotiomycetidae</taxon>
        <taxon>Eurotiales</taxon>
        <taxon>Aspergillaceae</taxon>
        <taxon>Penicillium</taxon>
    </lineage>
</organism>
<feature type="transmembrane region" description="Helical" evidence="9">
    <location>
        <begin position="274"/>
        <end position="294"/>
    </location>
</feature>
<feature type="domain" description="SSD" evidence="11">
    <location>
        <begin position="245"/>
        <end position="423"/>
    </location>
</feature>
<reference evidence="12" key="1">
    <citation type="submission" date="2022-12" db="EMBL/GenBank/DDBJ databases">
        <authorList>
            <person name="Petersen C."/>
        </authorList>
    </citation>
    <scope>NUCLEOTIDE SEQUENCE</scope>
    <source>
        <strain evidence="12">IBT 15544</strain>
    </source>
</reference>
<dbReference type="OrthoDB" id="310654at2759"/>
<feature type="transmembrane region" description="Helical" evidence="9">
    <location>
        <begin position="246"/>
        <end position="267"/>
    </location>
</feature>
<dbReference type="RefSeq" id="XP_058310404.1">
    <property type="nucleotide sequence ID" value="XM_058450942.1"/>
</dbReference>
<comment type="similarity">
    <text evidence="2 9">Belongs to the HMG-CoA reductase family.</text>
</comment>
<feature type="transmembrane region" description="Helical" evidence="9">
    <location>
        <begin position="486"/>
        <end position="507"/>
    </location>
</feature>
<dbReference type="GO" id="GO:0005789">
    <property type="term" value="C:endoplasmic reticulum membrane"/>
    <property type="evidence" value="ECO:0007669"/>
    <property type="project" value="UniProtKB-SubCell"/>
</dbReference>
<evidence type="ECO:0000256" key="4">
    <source>
        <dbReference type="ARBA" id="ARBA00022824"/>
    </source>
</evidence>
<dbReference type="EC" id="1.1.1.34" evidence="9"/>
<evidence type="ECO:0000256" key="1">
    <source>
        <dbReference type="ARBA" id="ARBA00004477"/>
    </source>
</evidence>
<evidence type="ECO:0000313" key="13">
    <source>
        <dbReference type="Proteomes" id="UP001150904"/>
    </source>
</evidence>
<comment type="catalytic activity">
    <reaction evidence="9">
        <text>(R)-mevalonate + 2 NADP(+) + CoA = (3S)-3-hydroxy-3-methylglutaryl-CoA + 2 NADPH + 2 H(+)</text>
        <dbReference type="Rhea" id="RHEA:15989"/>
        <dbReference type="ChEBI" id="CHEBI:15378"/>
        <dbReference type="ChEBI" id="CHEBI:36464"/>
        <dbReference type="ChEBI" id="CHEBI:43074"/>
        <dbReference type="ChEBI" id="CHEBI:57287"/>
        <dbReference type="ChEBI" id="CHEBI:57783"/>
        <dbReference type="ChEBI" id="CHEBI:58349"/>
        <dbReference type="EC" id="1.1.1.34"/>
    </reaction>
</comment>
<evidence type="ECO:0000256" key="8">
    <source>
        <dbReference type="ARBA" id="ARBA00023136"/>
    </source>
</evidence>
<evidence type="ECO:0000256" key="3">
    <source>
        <dbReference type="ARBA" id="ARBA00022692"/>
    </source>
</evidence>
<dbReference type="Gene3D" id="3.90.770.10">
    <property type="entry name" value="3-hydroxy-3-methylglutaryl-coenzyme A Reductase, Chain A, domain 2"/>
    <property type="match status" value="1"/>
</dbReference>
<keyword evidence="7 9" id="KW-0560">Oxidoreductase</keyword>
<dbReference type="PROSITE" id="PS00318">
    <property type="entry name" value="HMG_COA_REDUCTASE_2"/>
    <property type="match status" value="1"/>
</dbReference>
<dbReference type="FunFam" id="1.10.3270.10:FF:000001">
    <property type="entry name" value="3-hydroxy-3-methylglutaryl coenzyme A reductase"/>
    <property type="match status" value="1"/>
</dbReference>
<dbReference type="SUPFAM" id="SSF55035">
    <property type="entry name" value="NAD-binding domain of HMG-CoA reductase"/>
    <property type="match status" value="1"/>
</dbReference>
<dbReference type="GeneID" id="83178243"/>
<feature type="compositionally biased region" description="Low complexity" evidence="10">
    <location>
        <begin position="342"/>
        <end position="356"/>
    </location>
</feature>
<dbReference type="Gene3D" id="1.10.3270.10">
    <property type="entry name" value="HMGR, N-terminal domain"/>
    <property type="match status" value="1"/>
</dbReference>
<dbReference type="PROSITE" id="PS50065">
    <property type="entry name" value="HMG_COA_REDUCTASE_4"/>
    <property type="match status" value="1"/>
</dbReference>
<evidence type="ECO:0000256" key="2">
    <source>
        <dbReference type="ARBA" id="ARBA00007661"/>
    </source>
</evidence>
<dbReference type="GO" id="GO:0015936">
    <property type="term" value="P:coenzyme A metabolic process"/>
    <property type="evidence" value="ECO:0007669"/>
    <property type="project" value="InterPro"/>
</dbReference>
<keyword evidence="5 9" id="KW-0521">NADP</keyword>
<dbReference type="InterPro" id="IPR004554">
    <property type="entry name" value="HMG_CoA_Rdtase_eu_arc"/>
</dbReference>
<dbReference type="InterPro" id="IPR009023">
    <property type="entry name" value="HMG_CoA_Rdtase_NAD(P)-bd_sf"/>
</dbReference>
<dbReference type="InterPro" id="IPR023076">
    <property type="entry name" value="HMG_CoA_Rdtase_CS"/>
</dbReference>
<dbReference type="PROSITE" id="PS01192">
    <property type="entry name" value="HMG_COA_REDUCTASE_3"/>
    <property type="match status" value="1"/>
</dbReference>
<feature type="transmembrane region" description="Helical" evidence="9">
    <location>
        <begin position="376"/>
        <end position="395"/>
    </location>
</feature>
<dbReference type="FunFam" id="3.90.770.10:FF:000001">
    <property type="entry name" value="3-hydroxy-3-methylglutaryl coenzyme A reductase"/>
    <property type="match status" value="1"/>
</dbReference>
<dbReference type="InterPro" id="IPR053958">
    <property type="entry name" value="HMGCR/SNAP/NPC1-like_SSD"/>
</dbReference>
<dbReference type="GO" id="GO:0004420">
    <property type="term" value="F:hydroxymethylglutaryl-CoA reductase (NADPH) activity"/>
    <property type="evidence" value="ECO:0007669"/>
    <property type="project" value="UniProtKB-EC"/>
</dbReference>
<dbReference type="Pfam" id="PF12349">
    <property type="entry name" value="Sterol-sensing"/>
    <property type="match status" value="1"/>
</dbReference>
<evidence type="ECO:0000256" key="9">
    <source>
        <dbReference type="RuleBase" id="RU361219"/>
    </source>
</evidence>
<dbReference type="AlphaFoldDB" id="A0A9W9N2Y2"/>
<dbReference type="InterPro" id="IPR000731">
    <property type="entry name" value="SSD"/>
</dbReference>
<keyword evidence="6 9" id="KW-1133">Transmembrane helix</keyword>